<dbReference type="KEGG" id="cmah:C1I91_12990"/>
<proteinExistence type="inferred from homology"/>
<reference evidence="5 6" key="1">
    <citation type="submission" date="2018-01" db="EMBL/GenBank/DDBJ databases">
        <title>Genome Sequencing and Assembly of Anaerobacter polyendosporus strain CT4.</title>
        <authorList>
            <person name="Tachaapaikoon C."/>
            <person name="Sutheeworapong S."/>
            <person name="Jenjaroenpun P."/>
            <person name="Wongsurawat T."/>
            <person name="Nookeaw I."/>
            <person name="Cheawchanlertfa P."/>
            <person name="Kosugi A."/>
            <person name="Cheevadhanarak S."/>
            <person name="Ratanakhanokchai K."/>
        </authorList>
    </citation>
    <scope>NUCLEOTIDE SEQUENCE [LARGE SCALE GENOMIC DNA]</scope>
    <source>
        <strain evidence="5 6">CT4</strain>
    </source>
</reference>
<protein>
    <submittedName>
        <fullName evidence="5">N-acetyltransferase</fullName>
    </submittedName>
</protein>
<name>A0A3R5U5R1_9CLOT</name>
<dbReference type="RefSeq" id="WP_128213270.1">
    <property type="nucleotide sequence ID" value="NZ_CP025746.1"/>
</dbReference>
<evidence type="ECO:0000256" key="1">
    <source>
        <dbReference type="ARBA" id="ARBA00022679"/>
    </source>
</evidence>
<dbReference type="InterPro" id="IPR000182">
    <property type="entry name" value="GNAT_dom"/>
</dbReference>
<dbReference type="GO" id="GO:0008999">
    <property type="term" value="F:protein-N-terminal-alanine acetyltransferase activity"/>
    <property type="evidence" value="ECO:0007669"/>
    <property type="project" value="TreeGrafter"/>
</dbReference>
<dbReference type="GO" id="GO:0005737">
    <property type="term" value="C:cytoplasm"/>
    <property type="evidence" value="ECO:0007669"/>
    <property type="project" value="TreeGrafter"/>
</dbReference>
<dbReference type="Gene3D" id="3.40.630.30">
    <property type="match status" value="1"/>
</dbReference>
<evidence type="ECO:0000259" key="4">
    <source>
        <dbReference type="PROSITE" id="PS51186"/>
    </source>
</evidence>
<dbReference type="PROSITE" id="PS51186">
    <property type="entry name" value="GNAT"/>
    <property type="match status" value="1"/>
</dbReference>
<evidence type="ECO:0000256" key="3">
    <source>
        <dbReference type="ARBA" id="ARBA00038502"/>
    </source>
</evidence>
<accession>A0A3R5U5R1</accession>
<comment type="similarity">
    <text evidence="3">Belongs to the acetyltransferase family. RimJ subfamily.</text>
</comment>
<dbReference type="Pfam" id="PF13302">
    <property type="entry name" value="Acetyltransf_3"/>
    <property type="match status" value="1"/>
</dbReference>
<evidence type="ECO:0000313" key="6">
    <source>
        <dbReference type="Proteomes" id="UP000286268"/>
    </source>
</evidence>
<dbReference type="PANTHER" id="PTHR43792:SF8">
    <property type="entry name" value="[RIBOSOMAL PROTEIN US5]-ALANINE N-ACETYLTRANSFERASE"/>
    <property type="match status" value="1"/>
</dbReference>
<dbReference type="PANTHER" id="PTHR43792">
    <property type="entry name" value="GNAT FAMILY, PUTATIVE (AFU_ORTHOLOGUE AFUA_3G00765)-RELATED-RELATED"/>
    <property type="match status" value="1"/>
</dbReference>
<dbReference type="EMBL" id="CP025746">
    <property type="protein sequence ID" value="QAA32482.1"/>
    <property type="molecule type" value="Genomic_DNA"/>
</dbReference>
<dbReference type="Proteomes" id="UP000286268">
    <property type="component" value="Chromosome"/>
</dbReference>
<sequence>MTEIIIKLLEKSDLESLYKFEVNNREYFNRLGFPRGEDYYRAETFKSIVEELIEEQDKGLNYMYLIYDKKKEIVGRVNLVSIVRGNLNKAEIGYRIGEEHQGKGYATFAVRLLLEEALKTYRLHRIEAGTSPKNIGSQVVLIKNGFQFTGRNSNFIYQNGQWIDSINFEKVLD</sequence>
<keyword evidence="6" id="KW-1185">Reference proteome</keyword>
<organism evidence="5 6">
    <name type="scientific">Clostridium manihotivorum</name>
    <dbReference type="NCBI Taxonomy" id="2320868"/>
    <lineage>
        <taxon>Bacteria</taxon>
        <taxon>Bacillati</taxon>
        <taxon>Bacillota</taxon>
        <taxon>Clostridia</taxon>
        <taxon>Eubacteriales</taxon>
        <taxon>Clostridiaceae</taxon>
        <taxon>Clostridium</taxon>
    </lineage>
</organism>
<feature type="domain" description="N-acetyltransferase" evidence="4">
    <location>
        <begin position="4"/>
        <end position="169"/>
    </location>
</feature>
<dbReference type="InterPro" id="IPR016181">
    <property type="entry name" value="Acyl_CoA_acyltransferase"/>
</dbReference>
<dbReference type="SUPFAM" id="SSF55729">
    <property type="entry name" value="Acyl-CoA N-acyltransferases (Nat)"/>
    <property type="match status" value="1"/>
</dbReference>
<dbReference type="InterPro" id="IPR051531">
    <property type="entry name" value="N-acetyltransferase"/>
</dbReference>
<keyword evidence="2" id="KW-0012">Acyltransferase</keyword>
<evidence type="ECO:0000313" key="5">
    <source>
        <dbReference type="EMBL" id="QAA32482.1"/>
    </source>
</evidence>
<keyword evidence="1 5" id="KW-0808">Transferase</keyword>
<evidence type="ECO:0000256" key="2">
    <source>
        <dbReference type="ARBA" id="ARBA00023315"/>
    </source>
</evidence>
<dbReference type="AlphaFoldDB" id="A0A3R5U5R1"/>
<dbReference type="OrthoDB" id="9801656at2"/>
<gene>
    <name evidence="5" type="ORF">C1I91_12990</name>
</gene>